<dbReference type="EMBL" id="MUFC01000006">
    <property type="protein sequence ID" value="OOE88689.1"/>
    <property type="molecule type" value="Genomic_DNA"/>
</dbReference>
<sequence length="337" mass="38763">MTDTLQNEIQTREMDTSHLNEAPTATAAYQWQHAQRDYSHCSLFVFCPDDDVAKLSELLARHPEINACINCYDIRDFNGKTLCHFKSSFLSGEQQQFLIGATELGAWVEPLVSYFDRTLGYTETELLHSGYFLHQKAFSILSVRKNSREKRAIDLFFAACIGLFALPIGLLTALLIKLESPGPVFFKQTRTGQYNREFEVIKFRSMRNDAEKHGAQWATKNDARVTKVGNFIRKTRIDELPQLINVFKGEMSLVGPRPEREVFIAELEKSIPYYRFRHAVKPGVTGLAQVKYPYGASVEDAIWKHKYDVYYIKHQNWKMELKILALTVKTVLFGMGR</sequence>
<organism evidence="4 5">
    <name type="scientific">Salinivibrio sharmensis</name>
    <dbReference type="NCBI Taxonomy" id="390883"/>
    <lineage>
        <taxon>Bacteria</taxon>
        <taxon>Pseudomonadati</taxon>
        <taxon>Pseudomonadota</taxon>
        <taxon>Gammaproteobacteria</taxon>
        <taxon>Vibrionales</taxon>
        <taxon>Vibrionaceae</taxon>
        <taxon>Salinivibrio</taxon>
    </lineage>
</organism>
<dbReference type="RefSeq" id="WP_077772167.1">
    <property type="nucleotide sequence ID" value="NZ_MUFC01000006.1"/>
</dbReference>
<dbReference type="Proteomes" id="UP000188627">
    <property type="component" value="Unassembled WGS sequence"/>
</dbReference>
<comment type="caution">
    <text evidence="4">The sequence shown here is derived from an EMBL/GenBank/DDBJ whole genome shotgun (WGS) entry which is preliminary data.</text>
</comment>
<evidence type="ECO:0000256" key="2">
    <source>
        <dbReference type="SAM" id="Phobius"/>
    </source>
</evidence>
<gene>
    <name evidence="4" type="ORF">BZG74_08330</name>
</gene>
<keyword evidence="5" id="KW-1185">Reference proteome</keyword>
<keyword evidence="2" id="KW-0812">Transmembrane</keyword>
<evidence type="ECO:0000313" key="5">
    <source>
        <dbReference type="Proteomes" id="UP000188627"/>
    </source>
</evidence>
<evidence type="ECO:0000256" key="1">
    <source>
        <dbReference type="ARBA" id="ARBA00006464"/>
    </source>
</evidence>
<feature type="transmembrane region" description="Helical" evidence="2">
    <location>
        <begin position="155"/>
        <end position="176"/>
    </location>
</feature>
<dbReference type="PANTHER" id="PTHR30576:SF0">
    <property type="entry name" value="UNDECAPRENYL-PHOSPHATE N-ACETYLGALACTOSAMINYL 1-PHOSPHATE TRANSFERASE-RELATED"/>
    <property type="match status" value="1"/>
</dbReference>
<dbReference type="PANTHER" id="PTHR30576">
    <property type="entry name" value="COLANIC BIOSYNTHESIS UDP-GLUCOSE LIPID CARRIER TRANSFERASE"/>
    <property type="match status" value="1"/>
</dbReference>
<accession>A0ABX3KHD0</accession>
<dbReference type="InterPro" id="IPR003362">
    <property type="entry name" value="Bact_transf"/>
</dbReference>
<keyword evidence="2" id="KW-0472">Membrane</keyword>
<evidence type="ECO:0000259" key="3">
    <source>
        <dbReference type="Pfam" id="PF02397"/>
    </source>
</evidence>
<keyword evidence="2" id="KW-1133">Transmembrane helix</keyword>
<proteinExistence type="inferred from homology"/>
<reference evidence="5" key="1">
    <citation type="submission" date="2017-01" db="EMBL/GenBank/DDBJ databases">
        <title>Draft genome of the species Salinivibrio sharmensis.</title>
        <authorList>
            <person name="Lopez-Hermoso C."/>
            <person name="De La Haba R."/>
            <person name="Sanchez-Porro C."/>
            <person name="Ventosa A."/>
        </authorList>
    </citation>
    <scope>NUCLEOTIDE SEQUENCE [LARGE SCALE GENOMIC DNA]</scope>
    <source>
        <strain evidence="5">CBH463</strain>
    </source>
</reference>
<name>A0ABX3KHD0_9GAMM</name>
<evidence type="ECO:0000313" key="4">
    <source>
        <dbReference type="EMBL" id="OOE88689.1"/>
    </source>
</evidence>
<protein>
    <submittedName>
        <fullName evidence="4">Exopolysaccharide biosynthesis protein</fullName>
    </submittedName>
</protein>
<comment type="similarity">
    <text evidence="1">Belongs to the bacterial sugar transferase family.</text>
</comment>
<feature type="domain" description="Bacterial sugar transferase" evidence="3">
    <location>
        <begin position="150"/>
        <end position="332"/>
    </location>
</feature>
<dbReference type="Pfam" id="PF02397">
    <property type="entry name" value="Bac_transf"/>
    <property type="match status" value="1"/>
</dbReference>